<dbReference type="PANTHER" id="PTHR30535">
    <property type="entry name" value="VITAMIN B12-BINDING PROTEIN"/>
    <property type="match status" value="1"/>
</dbReference>
<dbReference type="NCBIfam" id="NF038402">
    <property type="entry name" value="TroA_like"/>
    <property type="match status" value="1"/>
</dbReference>
<dbReference type="Gene3D" id="3.40.50.1980">
    <property type="entry name" value="Nitrogenase molybdenum iron protein domain"/>
    <property type="match status" value="2"/>
</dbReference>
<dbReference type="InterPro" id="IPR054828">
    <property type="entry name" value="Vit_B12_bind_prot"/>
</dbReference>
<accession>A0ABY4AK84</accession>
<dbReference type="InterPro" id="IPR050902">
    <property type="entry name" value="ABC_Transporter_SBP"/>
</dbReference>
<proteinExistence type="predicted"/>
<dbReference type="SUPFAM" id="SSF53807">
    <property type="entry name" value="Helical backbone' metal receptor"/>
    <property type="match status" value="1"/>
</dbReference>
<dbReference type="InterPro" id="IPR002491">
    <property type="entry name" value="ABC_transptr_periplasmic_BD"/>
</dbReference>
<name>A0ABY4AK84_9BURK</name>
<dbReference type="PROSITE" id="PS50983">
    <property type="entry name" value="FE_B12_PBP"/>
    <property type="match status" value="1"/>
</dbReference>
<reference evidence="3 4" key="1">
    <citation type="submission" date="2020-11" db="EMBL/GenBank/DDBJ databases">
        <title>Algicoccus daihaiensis sp.nov., isolated from Daihai Lake in Inner Mongolia.</title>
        <authorList>
            <person name="Kai J."/>
        </authorList>
    </citation>
    <scope>NUCLEOTIDE SEQUENCE [LARGE SCALE GENOMIC DNA]</scope>
    <source>
        <strain evidence="4">f23</strain>
    </source>
</reference>
<dbReference type="PANTHER" id="PTHR30535:SF34">
    <property type="entry name" value="MOLYBDATE-BINDING PROTEIN MOLA"/>
    <property type="match status" value="1"/>
</dbReference>
<dbReference type="RefSeq" id="WP_243479091.1">
    <property type="nucleotide sequence ID" value="NZ_CP063982.1"/>
</dbReference>
<feature type="domain" description="Fe/B12 periplasmic-binding" evidence="2">
    <location>
        <begin position="6"/>
        <end position="244"/>
    </location>
</feature>
<protein>
    <submittedName>
        <fullName evidence="3">ABC transporter substrate-binding protein</fullName>
    </submittedName>
</protein>
<keyword evidence="4" id="KW-1185">Reference proteome</keyword>
<sequence length="251" mass="27100">MAAPSRIITLTPHATELVFAAGAGAQIVGTVQSSDYPERALTITRVGDGLSTSLEQVIALEPDWVIGWPSALLSQLGTLGIRTMTSSPESLEDIGRSVITLGKMFGTDTQAQAWYTRFSQDIERLDDFVATDQSQIVNIVVLASNDGQFVIGRHALINDTLKRCGATNPFAQTQAPAPLVSPESLIAAKPDVIISGRPLENPLPTMLTVPLAVIDADSLYRPGPRFINAARQICMLADQVRHKRSQQRTIQ</sequence>
<dbReference type="EMBL" id="CP063982">
    <property type="protein sequence ID" value="UOD50682.1"/>
    <property type="molecule type" value="Genomic_DNA"/>
</dbReference>
<organism evidence="3 4">
    <name type="scientific">Orrella daihaiensis</name>
    <dbReference type="NCBI Taxonomy" id="2782176"/>
    <lineage>
        <taxon>Bacteria</taxon>
        <taxon>Pseudomonadati</taxon>
        <taxon>Pseudomonadota</taxon>
        <taxon>Betaproteobacteria</taxon>
        <taxon>Burkholderiales</taxon>
        <taxon>Alcaligenaceae</taxon>
        <taxon>Orrella</taxon>
    </lineage>
</organism>
<evidence type="ECO:0000256" key="1">
    <source>
        <dbReference type="ARBA" id="ARBA00022729"/>
    </source>
</evidence>
<keyword evidence="1" id="KW-0732">Signal</keyword>
<gene>
    <name evidence="3" type="ORF">DHf2319_01735</name>
</gene>
<evidence type="ECO:0000259" key="2">
    <source>
        <dbReference type="PROSITE" id="PS50983"/>
    </source>
</evidence>
<evidence type="ECO:0000313" key="3">
    <source>
        <dbReference type="EMBL" id="UOD50682.1"/>
    </source>
</evidence>
<dbReference type="Proteomes" id="UP000831607">
    <property type="component" value="Chromosome"/>
</dbReference>
<dbReference type="Pfam" id="PF01497">
    <property type="entry name" value="Peripla_BP_2"/>
    <property type="match status" value="1"/>
</dbReference>
<evidence type="ECO:0000313" key="4">
    <source>
        <dbReference type="Proteomes" id="UP000831607"/>
    </source>
</evidence>